<dbReference type="SUPFAM" id="SSF49764">
    <property type="entry name" value="HSP20-like chaperones"/>
    <property type="match status" value="1"/>
</dbReference>
<protein>
    <submittedName>
        <fullName evidence="4">Heat-shock protein Hsp20</fullName>
    </submittedName>
</protein>
<name>A0A0A2V7G3_9BACI</name>
<dbReference type="eggNOG" id="COG0071">
    <property type="taxonomic scope" value="Bacteria"/>
</dbReference>
<dbReference type="InterPro" id="IPR008978">
    <property type="entry name" value="HSP20-like_chaperone"/>
</dbReference>
<dbReference type="CDD" id="cd06464">
    <property type="entry name" value="ACD_sHsps-like"/>
    <property type="match status" value="1"/>
</dbReference>
<dbReference type="AlphaFoldDB" id="A0A0A2V7G3"/>
<comment type="similarity">
    <text evidence="1 2">Belongs to the small heat shock protein (HSP20) family.</text>
</comment>
<evidence type="ECO:0000313" key="4">
    <source>
        <dbReference type="EMBL" id="KGP89670.1"/>
    </source>
</evidence>
<dbReference type="STRING" id="1385513.N780_10110"/>
<accession>A0A0A2V7G3</accession>
<evidence type="ECO:0000259" key="3">
    <source>
        <dbReference type="PROSITE" id="PS01031"/>
    </source>
</evidence>
<organism evidence="4 5">
    <name type="scientific">Pontibacillus chungwhensis BH030062</name>
    <dbReference type="NCBI Taxonomy" id="1385513"/>
    <lineage>
        <taxon>Bacteria</taxon>
        <taxon>Bacillati</taxon>
        <taxon>Bacillota</taxon>
        <taxon>Bacilli</taxon>
        <taxon>Bacillales</taxon>
        <taxon>Bacillaceae</taxon>
        <taxon>Pontibacillus</taxon>
    </lineage>
</organism>
<dbReference type="PROSITE" id="PS01031">
    <property type="entry name" value="SHSP"/>
    <property type="match status" value="1"/>
</dbReference>
<dbReference type="OrthoDB" id="1806521at2"/>
<evidence type="ECO:0000256" key="2">
    <source>
        <dbReference type="RuleBase" id="RU003616"/>
    </source>
</evidence>
<dbReference type="Proteomes" id="UP000030153">
    <property type="component" value="Unassembled WGS sequence"/>
</dbReference>
<keyword evidence="5" id="KW-1185">Reference proteome</keyword>
<dbReference type="RefSeq" id="WP_036787798.1">
    <property type="nucleotide sequence ID" value="NZ_AVBG01000025.1"/>
</dbReference>
<dbReference type="Gene3D" id="2.60.40.790">
    <property type="match status" value="1"/>
</dbReference>
<evidence type="ECO:0000313" key="5">
    <source>
        <dbReference type="Proteomes" id="UP000030153"/>
    </source>
</evidence>
<sequence length="144" mass="16989">MNPFQNMNNWRQNMDRFFGEDFWGEFEGILKPTIPQINIYKSDNELLLLVNVPGLENLDDLDIFVDYSILEIRGIISLQSSQKQCIQEEILQGTFERKVELPYPVRGDRMQATYRNGIVVIQLHRMIQEEGKRNKIKIKSLDEK</sequence>
<proteinExistence type="inferred from homology"/>
<dbReference type="InterPro" id="IPR002068">
    <property type="entry name" value="A-crystallin/Hsp20_dom"/>
</dbReference>
<reference evidence="4 5" key="1">
    <citation type="submission" date="2013-08" db="EMBL/GenBank/DDBJ databases">
        <title>Genome of Pontibacillus chungwhensis.</title>
        <authorList>
            <person name="Wang Q."/>
            <person name="Wang G."/>
        </authorList>
    </citation>
    <scope>NUCLEOTIDE SEQUENCE [LARGE SCALE GENOMIC DNA]</scope>
    <source>
        <strain evidence="4 5">BH030062</strain>
    </source>
</reference>
<dbReference type="EMBL" id="AVBG01000025">
    <property type="protein sequence ID" value="KGP89670.1"/>
    <property type="molecule type" value="Genomic_DNA"/>
</dbReference>
<feature type="domain" description="SHSP" evidence="3">
    <location>
        <begin position="28"/>
        <end position="141"/>
    </location>
</feature>
<comment type="caution">
    <text evidence="4">The sequence shown here is derived from an EMBL/GenBank/DDBJ whole genome shotgun (WGS) entry which is preliminary data.</text>
</comment>
<dbReference type="Pfam" id="PF00011">
    <property type="entry name" value="HSP20"/>
    <property type="match status" value="1"/>
</dbReference>
<gene>
    <name evidence="4" type="ORF">N780_10110</name>
</gene>
<evidence type="ECO:0000256" key="1">
    <source>
        <dbReference type="PROSITE-ProRule" id="PRU00285"/>
    </source>
</evidence>